<reference evidence="1 2" key="1">
    <citation type="submission" date="2014-12" db="EMBL/GenBank/DDBJ databases">
        <title>Draft genome sequence of Terrisporobacter sp. 08-306576, isolated from the blood culture of a bacteremia patient.</title>
        <authorList>
            <person name="Lund L.C."/>
            <person name="Sydenham T.V."/>
            <person name="Hogh S.V."/>
            <person name="Skov M.N."/>
            <person name="Kemp M."/>
            <person name="Justesen U.S."/>
        </authorList>
    </citation>
    <scope>NUCLEOTIDE SEQUENCE [LARGE SCALE GENOMIC DNA]</scope>
    <source>
        <strain evidence="1 2">08-306576</strain>
    </source>
</reference>
<keyword evidence="2" id="KW-1185">Reference proteome</keyword>
<gene>
    <name evidence="1" type="ORF">QX51_14800</name>
</gene>
<name>A0A0B3VU50_9FIRM</name>
<dbReference type="EMBL" id="JWHR01000115">
    <property type="protein sequence ID" value="KHS56338.1"/>
    <property type="molecule type" value="Genomic_DNA"/>
</dbReference>
<dbReference type="STRING" id="1577792.QX51_14800"/>
<protein>
    <submittedName>
        <fullName evidence="1">Uncharacterized protein</fullName>
    </submittedName>
</protein>
<organism evidence="1 2">
    <name type="scientific">Terrisporobacter othiniensis</name>
    <dbReference type="NCBI Taxonomy" id="1577792"/>
    <lineage>
        <taxon>Bacteria</taxon>
        <taxon>Bacillati</taxon>
        <taxon>Bacillota</taxon>
        <taxon>Clostridia</taxon>
        <taxon>Peptostreptococcales</taxon>
        <taxon>Peptostreptococcaceae</taxon>
        <taxon>Terrisporobacter</taxon>
    </lineage>
</organism>
<sequence>MEACLDEPYCKVQFKIGEDKMYVLKSSRDFIVSRYFNKEVKYGKDFTYNPKKHIFSVEDENIISYMDEMVSINLLYFLEDINDLFKLE</sequence>
<evidence type="ECO:0000313" key="2">
    <source>
        <dbReference type="Proteomes" id="UP000031189"/>
    </source>
</evidence>
<dbReference type="AlphaFoldDB" id="A0A0B3VU50"/>
<accession>A0A0B3VU50</accession>
<dbReference type="Proteomes" id="UP000031189">
    <property type="component" value="Unassembled WGS sequence"/>
</dbReference>
<proteinExistence type="predicted"/>
<comment type="caution">
    <text evidence="1">The sequence shown here is derived from an EMBL/GenBank/DDBJ whole genome shotgun (WGS) entry which is preliminary data.</text>
</comment>
<dbReference type="RefSeq" id="WP_039680661.1">
    <property type="nucleotide sequence ID" value="NZ_JAWGXO010000006.1"/>
</dbReference>
<evidence type="ECO:0000313" key="1">
    <source>
        <dbReference type="EMBL" id="KHS56338.1"/>
    </source>
</evidence>